<gene>
    <name evidence="5" type="primary">rlmH</name>
    <name evidence="6" type="ordered locus">Mpet_1925</name>
</gene>
<organism evidence="6 7">
    <name type="scientific">Methanolacinia petrolearia (strain DSM 11571 / OCM 486 / SEBR 4847)</name>
    <name type="common">Methanoplanus petrolearius</name>
    <dbReference type="NCBI Taxonomy" id="679926"/>
    <lineage>
        <taxon>Archaea</taxon>
        <taxon>Methanobacteriati</taxon>
        <taxon>Methanobacteriota</taxon>
        <taxon>Stenosarchaea group</taxon>
        <taxon>Methanomicrobia</taxon>
        <taxon>Methanomicrobiales</taxon>
        <taxon>Methanomicrobiaceae</taxon>
        <taxon>Methanolacinia</taxon>
    </lineage>
</organism>
<name>E1RJ06_METP4</name>
<keyword evidence="3 5" id="KW-0949">S-adenosyl-L-methionine</keyword>
<evidence type="ECO:0000313" key="7">
    <source>
        <dbReference type="Proteomes" id="UP000006565"/>
    </source>
</evidence>
<dbReference type="GeneID" id="9744402"/>
<proteinExistence type="inferred from homology"/>
<evidence type="ECO:0000313" key="6">
    <source>
        <dbReference type="EMBL" id="ADN36676.1"/>
    </source>
</evidence>
<dbReference type="InterPro" id="IPR003742">
    <property type="entry name" value="RlmH-like"/>
</dbReference>
<dbReference type="CDD" id="cd18081">
    <property type="entry name" value="RlmH-like"/>
    <property type="match status" value="1"/>
</dbReference>
<comment type="function">
    <text evidence="5">Specifically methylates the pseudouridine at position 1915 (m3Psi1915) in 23S rRNA.</text>
</comment>
<feature type="binding site" evidence="5">
    <location>
        <position position="110"/>
    </location>
    <ligand>
        <name>S-adenosyl-L-methionine</name>
        <dbReference type="ChEBI" id="CHEBI:59789"/>
    </ligand>
</feature>
<dbReference type="InterPro" id="IPR029026">
    <property type="entry name" value="tRNA_m1G_MTases_N"/>
</dbReference>
<dbReference type="NCBIfam" id="NF000985">
    <property type="entry name" value="PRK00103.1-3"/>
    <property type="match status" value="1"/>
</dbReference>
<evidence type="ECO:0000256" key="4">
    <source>
        <dbReference type="ARBA" id="ARBA00038303"/>
    </source>
</evidence>
<keyword evidence="2 5" id="KW-0808">Transferase</keyword>
<dbReference type="HOGENOM" id="CLU_100552_0_0_2"/>
<dbReference type="EMBL" id="CP002117">
    <property type="protein sequence ID" value="ADN36676.1"/>
    <property type="molecule type" value="Genomic_DNA"/>
</dbReference>
<dbReference type="EC" id="2.1.1.177" evidence="5"/>
<feature type="binding site" evidence="5">
    <location>
        <begin position="129"/>
        <end position="134"/>
    </location>
    <ligand>
        <name>S-adenosyl-L-methionine</name>
        <dbReference type="ChEBI" id="CHEBI:59789"/>
    </ligand>
</feature>
<dbReference type="Gene3D" id="3.40.1280.10">
    <property type="match status" value="1"/>
</dbReference>
<accession>E1RJ06</accession>
<dbReference type="PANTHER" id="PTHR33603">
    <property type="entry name" value="METHYLTRANSFERASE"/>
    <property type="match status" value="1"/>
</dbReference>
<dbReference type="AlphaFoldDB" id="E1RJ06"/>
<dbReference type="GO" id="GO:0070038">
    <property type="term" value="F:rRNA (pseudouridine-N3-)-methyltransferase activity"/>
    <property type="evidence" value="ECO:0007669"/>
    <property type="project" value="UniProtKB-UniRule"/>
</dbReference>
<comment type="similarity">
    <text evidence="4 5">Belongs to the RNA methyltransferase RlmH family.</text>
</comment>
<evidence type="ECO:0000256" key="1">
    <source>
        <dbReference type="ARBA" id="ARBA00022603"/>
    </source>
</evidence>
<reference evidence="6 7" key="1">
    <citation type="journal article" date="2010" name="Stand. Genomic Sci.">
        <title>Complete genome sequence of Methanoplanus petrolearius type strain (SEBR 4847).</title>
        <authorList>
            <person name="Brambilla E."/>
            <person name="Djao O.D."/>
            <person name="Daligault H."/>
            <person name="Lapidus A."/>
            <person name="Lucas S."/>
            <person name="Hammon N."/>
            <person name="Nolan M."/>
            <person name="Tice H."/>
            <person name="Cheng J.F."/>
            <person name="Han C."/>
            <person name="Tapia R."/>
            <person name="Goodwin L."/>
            <person name="Pitluck S."/>
            <person name="Liolios K."/>
            <person name="Ivanova N."/>
            <person name="Mavromatis K."/>
            <person name="Mikhailova N."/>
            <person name="Pati A."/>
            <person name="Chen A."/>
            <person name="Palaniappan K."/>
            <person name="Land M."/>
            <person name="Hauser L."/>
            <person name="Chang Y.J."/>
            <person name="Jeffries C.D."/>
            <person name="Rohde M."/>
            <person name="Spring S."/>
            <person name="Sikorski J."/>
            <person name="Goker M."/>
            <person name="Woyke T."/>
            <person name="Bristow J."/>
            <person name="Eisen J.A."/>
            <person name="Markowitz V."/>
            <person name="Hugenholtz P."/>
            <person name="Kyrpides N.C."/>
            <person name="Klenk H.P."/>
        </authorList>
    </citation>
    <scope>NUCLEOTIDE SEQUENCE [LARGE SCALE GENOMIC DNA]</scope>
    <source>
        <strain evidence="7">DSM 11571 / OCM 486 / SEBR 4847</strain>
    </source>
</reference>
<protein>
    <recommendedName>
        <fullName evidence="5">Putative ribosomal RNA large subunit methyltransferase H</fullName>
        <ecNumber evidence="5">2.1.1.177</ecNumber>
    </recommendedName>
    <alternativeName>
        <fullName evidence="5">23S rRNA (pseudouridine1915-N3)-methyltransferase</fullName>
    </alternativeName>
    <alternativeName>
        <fullName evidence="5">rRNA (pseudouridine-N3-)-methyltransferase RlmH</fullName>
    </alternativeName>
</protein>
<evidence type="ECO:0000256" key="3">
    <source>
        <dbReference type="ARBA" id="ARBA00022691"/>
    </source>
</evidence>
<evidence type="ECO:0000256" key="2">
    <source>
        <dbReference type="ARBA" id="ARBA00022679"/>
    </source>
</evidence>
<dbReference type="SUPFAM" id="SSF75217">
    <property type="entry name" value="alpha/beta knot"/>
    <property type="match status" value="1"/>
</dbReference>
<dbReference type="GO" id="GO:0005737">
    <property type="term" value="C:cytoplasm"/>
    <property type="evidence" value="ECO:0007669"/>
    <property type="project" value="UniProtKB-SubCell"/>
</dbReference>
<dbReference type="Proteomes" id="UP000006565">
    <property type="component" value="Chromosome"/>
</dbReference>
<keyword evidence="5" id="KW-0698">rRNA processing</keyword>
<dbReference type="RefSeq" id="WP_013329853.1">
    <property type="nucleotide sequence ID" value="NC_014507.1"/>
</dbReference>
<dbReference type="STRING" id="679926.Mpet_1925"/>
<keyword evidence="7" id="KW-1185">Reference proteome</keyword>
<dbReference type="eggNOG" id="arCOG05111">
    <property type="taxonomic scope" value="Archaea"/>
</dbReference>
<dbReference type="PIRSF" id="PIRSF004505">
    <property type="entry name" value="MT_bac"/>
    <property type="match status" value="1"/>
</dbReference>
<dbReference type="PANTHER" id="PTHR33603:SF1">
    <property type="entry name" value="RIBOSOMAL RNA LARGE SUBUNIT METHYLTRANSFERASE H"/>
    <property type="match status" value="1"/>
</dbReference>
<feature type="binding site" evidence="5">
    <location>
        <position position="78"/>
    </location>
    <ligand>
        <name>S-adenosyl-L-methionine</name>
        <dbReference type="ChEBI" id="CHEBI:59789"/>
    </ligand>
</feature>
<dbReference type="InterPro" id="IPR029028">
    <property type="entry name" value="Alpha/beta_knot_MTases"/>
</dbReference>
<dbReference type="Pfam" id="PF02590">
    <property type="entry name" value="SPOUT_MTase"/>
    <property type="match status" value="1"/>
</dbReference>
<comment type="catalytic activity">
    <reaction evidence="5">
        <text>pseudouridine(1915) in 23S rRNA + S-adenosyl-L-methionine = N(3)-methylpseudouridine(1915) in 23S rRNA + S-adenosyl-L-homocysteine + H(+)</text>
        <dbReference type="Rhea" id="RHEA:42752"/>
        <dbReference type="Rhea" id="RHEA-COMP:10221"/>
        <dbReference type="Rhea" id="RHEA-COMP:10222"/>
        <dbReference type="ChEBI" id="CHEBI:15378"/>
        <dbReference type="ChEBI" id="CHEBI:57856"/>
        <dbReference type="ChEBI" id="CHEBI:59789"/>
        <dbReference type="ChEBI" id="CHEBI:65314"/>
        <dbReference type="ChEBI" id="CHEBI:74486"/>
        <dbReference type="EC" id="2.1.1.177"/>
    </reaction>
</comment>
<dbReference type="HAMAP" id="MF_00658">
    <property type="entry name" value="23SrRNA_methyltr_H"/>
    <property type="match status" value="1"/>
</dbReference>
<evidence type="ECO:0000256" key="5">
    <source>
        <dbReference type="HAMAP-Rule" id="MF_00658"/>
    </source>
</evidence>
<dbReference type="OrthoDB" id="111266at2157"/>
<comment type="subcellular location">
    <subcellularLocation>
        <location evidence="5">Cytoplasm</location>
    </subcellularLocation>
</comment>
<keyword evidence="5" id="KW-0963">Cytoplasm</keyword>
<sequence>MPLTVLITGAGKVKEPFLRDGIQEYKKRLSGYVKISLEEVPDESIPQNMSEQVKHRILDTEGENILKKVKDDDIVVLLDLKGDLWNSERLAGILKNAELSTSGRLVFVIGGTLGVSDKLIKRANYRWCLSPLTFPHQMVRLIVLEQLFRACKINRGEVYHR</sequence>
<keyword evidence="1 5" id="KW-0489">Methyltransferase</keyword>
<dbReference type="KEGG" id="mpi:Mpet_1925"/>